<reference evidence="2 3" key="1">
    <citation type="submission" date="2022-02" db="EMBL/GenBank/DDBJ databases">
        <title>Mesosutterella porci, a novel member of the family Sutterellaceae from pig feces.</title>
        <authorList>
            <person name="Wylensek D."/>
            <person name="Clavel T."/>
        </authorList>
    </citation>
    <scope>NUCLEOTIDE SEQUENCE [LARGE SCALE GENOMIC DNA]</scope>
    <source>
        <strain evidence="3">oilRF-744-wt-GAM-9</strain>
    </source>
</reference>
<protein>
    <recommendedName>
        <fullName evidence="1">YubB ferredoxin-like domain-containing protein</fullName>
    </recommendedName>
</protein>
<sequence length="258" mass="28984">MPNHVKNILDFEGEEADIERLKFETQSPGAPGEEDLVLDFNRLIPMPASLEMVGDGVPGLSTAALLLMRGESVPESLSWDADLILRRFGEDGPKAGLGGPGDLPGFIRRASLDHSYGIDLRLGKSGLENLRRYGAVSWYEWRVEHWGTKWNSYMPTEDGRRISFLTAWTPPEPVYKALSERFPRVAFTLRCAIEGEDRTYWEGRYENGACRSMRAIEDPARLEAIWAEAGTPFVFRERALQKAAQPSRSPRGGRSRSL</sequence>
<dbReference type="Proteomes" id="UP001297600">
    <property type="component" value="Unassembled WGS sequence"/>
</dbReference>
<dbReference type="EMBL" id="JAKNCT010000001">
    <property type="protein sequence ID" value="MCG5030091.1"/>
    <property type="molecule type" value="Genomic_DNA"/>
</dbReference>
<dbReference type="InterPro" id="IPR041329">
    <property type="entry name" value="YubB_C"/>
</dbReference>
<feature type="domain" description="YubB ferredoxin-like" evidence="1">
    <location>
        <begin position="149"/>
        <end position="195"/>
    </location>
</feature>
<evidence type="ECO:0000313" key="2">
    <source>
        <dbReference type="EMBL" id="MCG5030091.1"/>
    </source>
</evidence>
<organism evidence="2 3">
    <name type="scientific">Mesosutterella porci</name>
    <dbReference type="NCBI Taxonomy" id="2915351"/>
    <lineage>
        <taxon>Bacteria</taxon>
        <taxon>Pseudomonadati</taxon>
        <taxon>Pseudomonadota</taxon>
        <taxon>Betaproteobacteria</taxon>
        <taxon>Burkholderiales</taxon>
        <taxon>Sutterellaceae</taxon>
        <taxon>Mesosutterella</taxon>
    </lineage>
</organism>
<comment type="caution">
    <text evidence="2">The sequence shown here is derived from an EMBL/GenBank/DDBJ whole genome shotgun (WGS) entry which is preliminary data.</text>
</comment>
<dbReference type="RefSeq" id="WP_237977746.1">
    <property type="nucleotide sequence ID" value="NZ_JAKNCT010000001.1"/>
</dbReference>
<evidence type="ECO:0000259" key="1">
    <source>
        <dbReference type="Pfam" id="PF18406"/>
    </source>
</evidence>
<dbReference type="Pfam" id="PF18406">
    <property type="entry name" value="DUF1281_C"/>
    <property type="match status" value="1"/>
</dbReference>
<gene>
    <name evidence="2" type="ORF">MAF45_01300</name>
</gene>
<accession>A0ABS9MNA0</accession>
<proteinExistence type="predicted"/>
<evidence type="ECO:0000313" key="3">
    <source>
        <dbReference type="Proteomes" id="UP001297600"/>
    </source>
</evidence>
<name>A0ABS9MNA0_9BURK</name>
<keyword evidence="3" id="KW-1185">Reference proteome</keyword>